<organism evidence="2">
    <name type="scientific">Zea mays</name>
    <name type="common">Maize</name>
    <dbReference type="NCBI Taxonomy" id="4577"/>
    <lineage>
        <taxon>Eukaryota</taxon>
        <taxon>Viridiplantae</taxon>
        <taxon>Streptophyta</taxon>
        <taxon>Embryophyta</taxon>
        <taxon>Tracheophyta</taxon>
        <taxon>Spermatophyta</taxon>
        <taxon>Magnoliopsida</taxon>
        <taxon>Liliopsida</taxon>
        <taxon>Poales</taxon>
        <taxon>Poaceae</taxon>
        <taxon>PACMAD clade</taxon>
        <taxon>Panicoideae</taxon>
        <taxon>Andropogonodae</taxon>
        <taxon>Andropogoneae</taxon>
        <taxon>Tripsacinae</taxon>
        <taxon>Zea</taxon>
    </lineage>
</organism>
<evidence type="ECO:0000256" key="1">
    <source>
        <dbReference type="SAM" id="MobiDB-lite"/>
    </source>
</evidence>
<evidence type="ECO:0000313" key="2">
    <source>
        <dbReference type="EMBL" id="PWZ55544.1"/>
    </source>
</evidence>
<feature type="non-terminal residue" evidence="2">
    <location>
        <position position="1"/>
    </location>
</feature>
<reference evidence="2" key="1">
    <citation type="journal article" date="2018" name="Nat. Genet.">
        <title>Extensive intraspecific gene order and gene structural variations between Mo17 and other maize genomes.</title>
        <authorList>
            <person name="Sun S."/>
            <person name="Zhou Y."/>
            <person name="Chen J."/>
            <person name="Shi J."/>
            <person name="Zhao H."/>
            <person name="Zhao H."/>
            <person name="Song W."/>
            <person name="Zhang M."/>
            <person name="Cui Y."/>
            <person name="Dong X."/>
            <person name="Liu H."/>
            <person name="Ma X."/>
            <person name="Jiao Y."/>
            <person name="Wang B."/>
            <person name="Wei X."/>
            <person name="Stein J.C."/>
            <person name="Glaubitz J.C."/>
            <person name="Lu F."/>
            <person name="Yu G."/>
            <person name="Liang C."/>
            <person name="Fengler K."/>
            <person name="Li B."/>
            <person name="Rafalski A."/>
            <person name="Schnable P.S."/>
            <person name="Ware D.H."/>
            <person name="Buckler E.S."/>
            <person name="Lai J."/>
        </authorList>
    </citation>
    <scope>NUCLEOTIDE SEQUENCE [LARGE SCALE GENOMIC DNA]</scope>
    <source>
        <tissue evidence="2">Seedling</tissue>
    </source>
</reference>
<comment type="caution">
    <text evidence="2">The sequence shown here is derived from an EMBL/GenBank/DDBJ whole genome shotgun (WGS) entry which is preliminary data.</text>
</comment>
<proteinExistence type="predicted"/>
<dbReference type="Proteomes" id="UP000251960">
    <property type="component" value="Chromosome 1"/>
</dbReference>
<dbReference type="EMBL" id="NCVQ01000001">
    <property type="protein sequence ID" value="PWZ55544.1"/>
    <property type="molecule type" value="Genomic_DNA"/>
</dbReference>
<feature type="compositionally biased region" description="Basic and acidic residues" evidence="1">
    <location>
        <begin position="92"/>
        <end position="106"/>
    </location>
</feature>
<accession>A0A317YCT1</accession>
<feature type="region of interest" description="Disordered" evidence="1">
    <location>
        <begin position="1"/>
        <end position="149"/>
    </location>
</feature>
<protein>
    <submittedName>
        <fullName evidence="2">Uncharacterized protein</fullName>
    </submittedName>
</protein>
<dbReference type="AlphaFoldDB" id="A0A317YCT1"/>
<gene>
    <name evidence="2" type="ORF">Zm00014a_033569</name>
</gene>
<name>A0A317YCT1_MAIZE</name>
<feature type="compositionally biased region" description="Basic and acidic residues" evidence="1">
    <location>
        <begin position="58"/>
        <end position="71"/>
    </location>
</feature>
<sequence>RAGRGRARPQPPGRGARGRGARERERRRRPPPPPPGGGKGRRRGGETEGGGAPPPGKVRGEWERLCTDEKTKKRRNPRCNNGSFSPGKKTLAKAERKSIDCRRLGDPIDETNTAVPSDSADDARIGSNCSPELSPELEPPRTSTSNTGS</sequence>